<dbReference type="InterPro" id="IPR002052">
    <property type="entry name" value="DNA_methylase_N6_adenine_CS"/>
</dbReference>
<dbReference type="EMBL" id="AAKJHL010000002">
    <property type="protein sequence ID" value="ECS3488046.1"/>
    <property type="molecule type" value="Genomic_DNA"/>
</dbReference>
<dbReference type="AlphaFoldDB" id="A0A5I2DZ74"/>
<dbReference type="InterPro" id="IPR050953">
    <property type="entry name" value="N4_N6_ade-DNA_methylase"/>
</dbReference>
<comment type="catalytic activity">
    <reaction evidence="5">
        <text>a 2'-deoxyadenosine in DNA + S-adenosyl-L-methionine = an N(6)-methyl-2'-deoxyadenosine in DNA + S-adenosyl-L-homocysteine + H(+)</text>
        <dbReference type="Rhea" id="RHEA:15197"/>
        <dbReference type="Rhea" id="RHEA-COMP:12418"/>
        <dbReference type="Rhea" id="RHEA-COMP:12419"/>
        <dbReference type="ChEBI" id="CHEBI:15378"/>
        <dbReference type="ChEBI" id="CHEBI:57856"/>
        <dbReference type="ChEBI" id="CHEBI:59789"/>
        <dbReference type="ChEBI" id="CHEBI:90615"/>
        <dbReference type="ChEBI" id="CHEBI:90616"/>
        <dbReference type="EC" id="2.1.1.72"/>
    </reaction>
</comment>
<dbReference type="Gene3D" id="3.40.50.150">
    <property type="entry name" value="Vaccinia Virus protein VP39"/>
    <property type="match status" value="1"/>
</dbReference>
<dbReference type="GO" id="GO:0032259">
    <property type="term" value="P:methylation"/>
    <property type="evidence" value="ECO:0007669"/>
    <property type="project" value="UniProtKB-KW"/>
</dbReference>
<reference evidence="8" key="2">
    <citation type="submission" date="2018-07" db="EMBL/GenBank/DDBJ databases">
        <authorList>
            <consortium name="NARMS: The National Antimicrobial Resistance Monitoring System"/>
        </authorList>
    </citation>
    <scope>NUCLEOTIDE SEQUENCE [LARGE SCALE GENOMIC DNA]</scope>
    <source>
        <strain evidence="8">CVM N57746F</strain>
    </source>
</reference>
<gene>
    <name evidence="7" type="primary">pglX</name>
    <name evidence="8" type="ORF">A3114_11160</name>
    <name evidence="7" type="ORF">DUW23_06830</name>
</gene>
<dbReference type="InterPro" id="IPR011639">
    <property type="entry name" value="MethylTrfase_TaqI-like_dom"/>
</dbReference>
<comment type="caution">
    <text evidence="7">The sequence shown here is derived from an EMBL/GenBank/DDBJ whole genome shotgun (WGS) entry which is preliminary data.</text>
</comment>
<dbReference type="Pfam" id="PF07669">
    <property type="entry name" value="Eco57I"/>
    <property type="match status" value="1"/>
</dbReference>
<keyword evidence="2 7" id="KW-0489">Methyltransferase</keyword>
<reference evidence="7" key="1">
    <citation type="submission" date="2018-07" db="EMBL/GenBank/DDBJ databases">
        <authorList>
            <person name="Ashton P.M."/>
            <person name="Dallman T."/>
            <person name="Nair S."/>
            <person name="De Pinna E."/>
            <person name="Peters T."/>
            <person name="Grant K."/>
        </authorList>
    </citation>
    <scope>NUCLEOTIDE SEQUENCE</scope>
    <source>
        <strain evidence="7">480680</strain>
    </source>
</reference>
<dbReference type="EC" id="2.1.1.72" evidence="1"/>
<dbReference type="NCBIfam" id="NF033452">
    <property type="entry name" value="BREX_1_MTaseX"/>
    <property type="match status" value="1"/>
</dbReference>
<protein>
    <recommendedName>
        <fullName evidence="1">site-specific DNA-methyltransferase (adenine-specific)</fullName>
        <ecNumber evidence="1">2.1.1.72</ecNumber>
    </recommendedName>
</protein>
<dbReference type="GO" id="GO:0006304">
    <property type="term" value="P:DNA modification"/>
    <property type="evidence" value="ECO:0007669"/>
    <property type="project" value="InterPro"/>
</dbReference>
<dbReference type="RefSeq" id="WP_079798428.1">
    <property type="nucleotide sequence ID" value="NZ_CP051315.1"/>
</dbReference>
<dbReference type="Proteomes" id="UP000839652">
    <property type="component" value="Unassembled WGS sequence"/>
</dbReference>
<dbReference type="GO" id="GO:0009007">
    <property type="term" value="F:site-specific DNA-methyltransferase (adenine-specific) activity"/>
    <property type="evidence" value="ECO:0007669"/>
    <property type="project" value="UniProtKB-EC"/>
</dbReference>
<evidence type="ECO:0000256" key="3">
    <source>
        <dbReference type="ARBA" id="ARBA00022679"/>
    </source>
</evidence>
<evidence type="ECO:0000313" key="8">
    <source>
        <dbReference type="EMBL" id="ECS3488046.1"/>
    </source>
</evidence>
<evidence type="ECO:0000256" key="5">
    <source>
        <dbReference type="ARBA" id="ARBA00047942"/>
    </source>
</evidence>
<dbReference type="PRINTS" id="PR00507">
    <property type="entry name" value="N12N6MTFRASE"/>
</dbReference>
<dbReference type="PANTHER" id="PTHR33841">
    <property type="entry name" value="DNA METHYLTRANSFERASE YEEA-RELATED"/>
    <property type="match status" value="1"/>
</dbReference>
<dbReference type="PANTHER" id="PTHR33841:SF1">
    <property type="entry name" value="DNA METHYLTRANSFERASE A"/>
    <property type="match status" value="1"/>
</dbReference>
<evidence type="ECO:0000313" key="7">
    <source>
        <dbReference type="EMBL" id="EBY1543514.1"/>
    </source>
</evidence>
<evidence type="ECO:0000256" key="1">
    <source>
        <dbReference type="ARBA" id="ARBA00011900"/>
    </source>
</evidence>
<dbReference type="PROSITE" id="PS00092">
    <property type="entry name" value="N6_MTASE"/>
    <property type="match status" value="1"/>
</dbReference>
<feature type="domain" description="Type II methyltransferase M.TaqI-like" evidence="6">
    <location>
        <begin position="355"/>
        <end position="595"/>
    </location>
</feature>
<keyword evidence="3 7" id="KW-0808">Transferase</keyword>
<proteinExistence type="predicted"/>
<dbReference type="InterPro" id="IPR047939">
    <property type="entry name" value="BREX_1_PglX"/>
</dbReference>
<evidence type="ECO:0000259" key="6">
    <source>
        <dbReference type="Pfam" id="PF07669"/>
    </source>
</evidence>
<dbReference type="InterPro" id="IPR029063">
    <property type="entry name" value="SAM-dependent_MTases_sf"/>
</dbReference>
<sequence length="1225" mass="139949">MNTANLKKIAPRARTAFITAIKARAAEFGITAKGHIEPVISGEVLQVAGFTHPSSCASALKRLQQRLANDSYETLIEHVAYTWFNRFCAIRFMELKSEEGYLEHGVRLLSHPSQPLGFEVLDRAPEVIDNLITEGVALDKSALLDLLLAGNEQEALFRELLLGQCHRLHQAMPFLFEAIDDETELLLPAGLTRTDAFWRELVDKIPEADWQQVEVIGWLYQFYILDEKERVDKKVKAGKVVNPTEIPAKTQLFTPNWIVQYLVQNSIGRYWLQTYPNSRLQQSMHYYVVHGNQSTELKDKLSYFAPDSIDPESIKVLDPACGSGHILVESYNLLYRIYEERGYRSREIPELILKHNLFGLDIDERAAQLAGFALLMRARQDDRRLFTRGIRPHIHALQESRHLNISNLWQMLNLNTDWTAGQVQDMFTVLPQSLVASNPHFSLLNDLYLRFLDAKTLGSLIELPTEQKQIIHEFYAILQDLSISGDAMQKTAAKALLPLLAQADVLCRHYDAVIANPPYMGGNSMNYGLKKFAEEKFPDSKLDMFTMFIERGFKLVGEGGFNAMVTMETWMFLSSYKKFRLNISSCSSIVTLTHLEKMLMGIAFRTVATVWKNIKGDKTPGIFSFVGKDDVNKNGIPFLFPPKNKRLSYISSYSFENIPGAPIAYWLPVDLQKSFKERALNIECKPRIGMQSGDNEKFYRLWHEVNNSEIVRNISALTNTKGKKAWVPLQRGGDARKWYGNNLYIVNLSDEGADIKRTKNASLRNADHYFNISATWNRLSQTRFYVRHVEQGYAFDDLSPFANSYLAEKHYEHLGLLASSAARYLISFISTGRKTEVGHVSQIPLPTTFNSGEAVSTICKKLIELSKNDWNSYEESAGFIKPSLLDNVDKINSLCNLYKKQCASWQRSIFEMQRLEEENNRLFIEAYSLQTELTPEVSINEITLTCNPYYRYGGNRTDEELKAMLQSDTVAELISYTIGCIMGRYSLDREGLVYAHAGNEDFKALVEEGAYARFPADSDGILPLTVEAWFEDDIAARVVEFVRTVWGVEHLEENLQFIADSLCLAAIKPVKKGGETSRETIRRYLSTQFFKDHLKTYKKRPIYWLFSSGKEKAFECLVYLHRYNETTLPRMRTEYVTPLLGQMDSRIERLRLQQNEAETAEAKRIGKEIDSLTKQLTELRSFDDQLKHYADMKIQLDLDDGVKVNYGKFGTLLAEVKAITGDKAE</sequence>
<keyword evidence="4" id="KW-0949">S-adenosyl-L-methionine</keyword>
<evidence type="ECO:0000256" key="4">
    <source>
        <dbReference type="ARBA" id="ARBA00022691"/>
    </source>
</evidence>
<name>A0A5I2DZ74_SALET</name>
<dbReference type="SUPFAM" id="SSF53335">
    <property type="entry name" value="S-adenosyl-L-methionine-dependent methyltransferases"/>
    <property type="match status" value="1"/>
</dbReference>
<evidence type="ECO:0000256" key="2">
    <source>
        <dbReference type="ARBA" id="ARBA00022603"/>
    </source>
</evidence>
<accession>A0A5I2DZ74</accession>
<dbReference type="EMBL" id="AAHNGR010000004">
    <property type="protein sequence ID" value="EBY1543514.1"/>
    <property type="molecule type" value="Genomic_DNA"/>
</dbReference>
<dbReference type="GO" id="GO:0003676">
    <property type="term" value="F:nucleic acid binding"/>
    <property type="evidence" value="ECO:0007669"/>
    <property type="project" value="InterPro"/>
</dbReference>
<organism evidence="7">
    <name type="scientific">Salmonella enterica subsp. enterica serovar Uganda</name>
    <dbReference type="NCBI Taxonomy" id="487004"/>
    <lineage>
        <taxon>Bacteria</taxon>
        <taxon>Pseudomonadati</taxon>
        <taxon>Pseudomonadota</taxon>
        <taxon>Gammaproteobacteria</taxon>
        <taxon>Enterobacterales</taxon>
        <taxon>Enterobacteriaceae</taxon>
        <taxon>Salmonella</taxon>
    </lineage>
</organism>